<keyword evidence="1" id="KW-0812">Transmembrane</keyword>
<feature type="transmembrane region" description="Helical" evidence="1">
    <location>
        <begin position="214"/>
        <end position="231"/>
    </location>
</feature>
<accession>A0A5C3KMX3</accession>
<dbReference type="Pfam" id="PF20151">
    <property type="entry name" value="DUF6533"/>
    <property type="match status" value="1"/>
</dbReference>
<sequence>MELPPIDVLVADKQFATYLQVGIATVLVIDYIGTIHLEIRHVWSAPWSPIKALFLLARYSAFLDVAFIVRYNLISKADLSAETCRLFHSLGVATVLVTVALAEGVLFIRVYALSARNKVLMACLMTQFVLVHAGEFALMSVLIKTTGFDIIPGIADFIGCTPLPPPNSSMILRLIFGLLVLNATVLVMLMCWLGIRRFRNTRVSNLVAVFFRDGLGYFLVIASIAVVNIIANSRITASNFILAESQGVFHAILACRLVLHLREVGSQTETEVRGGRGKDDDHFNIIALRSTQPHRFPLIEITKTQITETYRQ</sequence>
<feature type="transmembrane region" description="Helical" evidence="1">
    <location>
        <begin position="119"/>
        <end position="143"/>
    </location>
</feature>
<dbReference type="OrthoDB" id="2675435at2759"/>
<dbReference type="EMBL" id="ML210269">
    <property type="protein sequence ID" value="TFK21427.1"/>
    <property type="molecule type" value="Genomic_DNA"/>
</dbReference>
<feature type="transmembrane region" description="Helical" evidence="1">
    <location>
        <begin position="53"/>
        <end position="74"/>
    </location>
</feature>
<keyword evidence="1" id="KW-0472">Membrane</keyword>
<evidence type="ECO:0000313" key="3">
    <source>
        <dbReference type="EMBL" id="TFK21427.1"/>
    </source>
</evidence>
<dbReference type="Proteomes" id="UP000307440">
    <property type="component" value="Unassembled WGS sequence"/>
</dbReference>
<feature type="transmembrane region" description="Helical" evidence="1">
    <location>
        <begin position="86"/>
        <end position="107"/>
    </location>
</feature>
<name>A0A5C3KMX3_COPMA</name>
<keyword evidence="1" id="KW-1133">Transmembrane helix</keyword>
<feature type="transmembrane region" description="Helical" evidence="1">
    <location>
        <begin position="171"/>
        <end position="193"/>
    </location>
</feature>
<evidence type="ECO:0000256" key="1">
    <source>
        <dbReference type="SAM" id="Phobius"/>
    </source>
</evidence>
<evidence type="ECO:0000259" key="2">
    <source>
        <dbReference type="Pfam" id="PF20151"/>
    </source>
</evidence>
<feature type="transmembrane region" description="Helical" evidence="1">
    <location>
        <begin position="15"/>
        <end position="32"/>
    </location>
</feature>
<protein>
    <recommendedName>
        <fullName evidence="2">DUF6533 domain-containing protein</fullName>
    </recommendedName>
</protein>
<gene>
    <name evidence="3" type="ORF">FA15DRAFT_707258</name>
</gene>
<reference evidence="3 4" key="1">
    <citation type="journal article" date="2019" name="Nat. Ecol. Evol.">
        <title>Megaphylogeny resolves global patterns of mushroom evolution.</title>
        <authorList>
            <person name="Varga T."/>
            <person name="Krizsan K."/>
            <person name="Foldi C."/>
            <person name="Dima B."/>
            <person name="Sanchez-Garcia M."/>
            <person name="Sanchez-Ramirez S."/>
            <person name="Szollosi G.J."/>
            <person name="Szarkandi J.G."/>
            <person name="Papp V."/>
            <person name="Albert L."/>
            <person name="Andreopoulos W."/>
            <person name="Angelini C."/>
            <person name="Antonin V."/>
            <person name="Barry K.W."/>
            <person name="Bougher N.L."/>
            <person name="Buchanan P."/>
            <person name="Buyck B."/>
            <person name="Bense V."/>
            <person name="Catcheside P."/>
            <person name="Chovatia M."/>
            <person name="Cooper J."/>
            <person name="Damon W."/>
            <person name="Desjardin D."/>
            <person name="Finy P."/>
            <person name="Geml J."/>
            <person name="Haridas S."/>
            <person name="Hughes K."/>
            <person name="Justo A."/>
            <person name="Karasinski D."/>
            <person name="Kautmanova I."/>
            <person name="Kiss B."/>
            <person name="Kocsube S."/>
            <person name="Kotiranta H."/>
            <person name="LaButti K.M."/>
            <person name="Lechner B.E."/>
            <person name="Liimatainen K."/>
            <person name="Lipzen A."/>
            <person name="Lukacs Z."/>
            <person name="Mihaltcheva S."/>
            <person name="Morgado L.N."/>
            <person name="Niskanen T."/>
            <person name="Noordeloos M.E."/>
            <person name="Ohm R.A."/>
            <person name="Ortiz-Santana B."/>
            <person name="Ovrebo C."/>
            <person name="Racz N."/>
            <person name="Riley R."/>
            <person name="Savchenko A."/>
            <person name="Shiryaev A."/>
            <person name="Soop K."/>
            <person name="Spirin V."/>
            <person name="Szebenyi C."/>
            <person name="Tomsovsky M."/>
            <person name="Tulloss R.E."/>
            <person name="Uehling J."/>
            <person name="Grigoriev I.V."/>
            <person name="Vagvolgyi C."/>
            <person name="Papp T."/>
            <person name="Martin F.M."/>
            <person name="Miettinen O."/>
            <person name="Hibbett D.S."/>
            <person name="Nagy L.G."/>
        </authorList>
    </citation>
    <scope>NUCLEOTIDE SEQUENCE [LARGE SCALE GENOMIC DNA]</scope>
    <source>
        <strain evidence="3 4">CBS 121175</strain>
    </source>
</reference>
<dbReference type="InterPro" id="IPR045340">
    <property type="entry name" value="DUF6533"/>
</dbReference>
<dbReference type="AlphaFoldDB" id="A0A5C3KMX3"/>
<organism evidence="3 4">
    <name type="scientific">Coprinopsis marcescibilis</name>
    <name type="common">Agaric fungus</name>
    <name type="synonym">Psathyrella marcescibilis</name>
    <dbReference type="NCBI Taxonomy" id="230819"/>
    <lineage>
        <taxon>Eukaryota</taxon>
        <taxon>Fungi</taxon>
        <taxon>Dikarya</taxon>
        <taxon>Basidiomycota</taxon>
        <taxon>Agaricomycotina</taxon>
        <taxon>Agaricomycetes</taxon>
        <taxon>Agaricomycetidae</taxon>
        <taxon>Agaricales</taxon>
        <taxon>Agaricineae</taxon>
        <taxon>Psathyrellaceae</taxon>
        <taxon>Coprinopsis</taxon>
    </lineage>
</organism>
<proteinExistence type="predicted"/>
<keyword evidence="4" id="KW-1185">Reference proteome</keyword>
<feature type="domain" description="DUF6533" evidence="2">
    <location>
        <begin position="18"/>
        <end position="63"/>
    </location>
</feature>
<evidence type="ECO:0000313" key="4">
    <source>
        <dbReference type="Proteomes" id="UP000307440"/>
    </source>
</evidence>